<dbReference type="SUPFAM" id="SSF48179">
    <property type="entry name" value="6-phosphogluconate dehydrogenase C-terminal domain-like"/>
    <property type="match status" value="1"/>
</dbReference>
<comment type="function">
    <text evidence="5">Catalyzes the reduction of 1-pyrroline-5-carboxylate (PCA) to L-proline.</text>
</comment>
<dbReference type="GO" id="GO:0005737">
    <property type="term" value="C:cytoplasm"/>
    <property type="evidence" value="ECO:0007669"/>
    <property type="project" value="UniProtKB-SubCell"/>
</dbReference>
<comment type="catalytic activity">
    <reaction evidence="5">
        <text>L-proline + NADP(+) = (S)-1-pyrroline-5-carboxylate + NADPH + 2 H(+)</text>
        <dbReference type="Rhea" id="RHEA:14109"/>
        <dbReference type="ChEBI" id="CHEBI:15378"/>
        <dbReference type="ChEBI" id="CHEBI:17388"/>
        <dbReference type="ChEBI" id="CHEBI:57783"/>
        <dbReference type="ChEBI" id="CHEBI:58349"/>
        <dbReference type="ChEBI" id="CHEBI:60039"/>
        <dbReference type="EC" id="1.5.1.2"/>
    </reaction>
</comment>
<comment type="subcellular location">
    <subcellularLocation>
        <location evidence="5">Cytoplasm</location>
    </subcellularLocation>
</comment>
<protein>
    <recommendedName>
        <fullName evidence="5 6">Pyrroline-5-carboxylate reductase</fullName>
        <shortName evidence="5">P5C reductase</shortName>
        <shortName evidence="5">P5CR</shortName>
        <ecNumber evidence="5 6">1.5.1.2</ecNumber>
    </recommendedName>
    <alternativeName>
        <fullName evidence="5">PCA reductase</fullName>
    </alternativeName>
</protein>
<keyword evidence="10" id="KW-1185">Reference proteome</keyword>
<reference evidence="9 10" key="1">
    <citation type="submission" date="2018-10" db="EMBL/GenBank/DDBJ databases">
        <title>Genomic Encyclopedia of Type Strains, Phase IV (KMG-IV): sequencing the most valuable type-strain genomes for metagenomic binning, comparative biology and taxonomic classification.</title>
        <authorList>
            <person name="Goeker M."/>
        </authorList>
    </citation>
    <scope>NUCLEOTIDE SEQUENCE [LARGE SCALE GENOMIC DNA]</scope>
    <source>
        <strain evidence="9 10">DSM 22653</strain>
    </source>
</reference>
<dbReference type="EMBL" id="RBIJ01000003">
    <property type="protein sequence ID" value="RKQ84667.1"/>
    <property type="molecule type" value="Genomic_DNA"/>
</dbReference>
<dbReference type="Gene3D" id="1.10.3730.10">
    <property type="entry name" value="ProC C-terminal domain-like"/>
    <property type="match status" value="1"/>
</dbReference>
<dbReference type="NCBIfam" id="TIGR00112">
    <property type="entry name" value="proC"/>
    <property type="match status" value="1"/>
</dbReference>
<keyword evidence="3 5" id="KW-0521">NADP</keyword>
<comment type="similarity">
    <text evidence="1 5">Belongs to the pyrroline-5-carboxylate reductase family.</text>
</comment>
<evidence type="ECO:0000259" key="8">
    <source>
        <dbReference type="Pfam" id="PF14748"/>
    </source>
</evidence>
<keyword evidence="2 5" id="KW-0641">Proline biosynthesis</keyword>
<dbReference type="InterPro" id="IPR000304">
    <property type="entry name" value="Pyrroline-COOH_reductase"/>
</dbReference>
<comment type="catalytic activity">
    <reaction evidence="5">
        <text>L-proline + NAD(+) = (S)-1-pyrroline-5-carboxylate + NADH + 2 H(+)</text>
        <dbReference type="Rhea" id="RHEA:14105"/>
        <dbReference type="ChEBI" id="CHEBI:15378"/>
        <dbReference type="ChEBI" id="CHEBI:17388"/>
        <dbReference type="ChEBI" id="CHEBI:57540"/>
        <dbReference type="ChEBI" id="CHEBI:57945"/>
        <dbReference type="ChEBI" id="CHEBI:60039"/>
        <dbReference type="EC" id="1.5.1.2"/>
    </reaction>
</comment>
<feature type="domain" description="Pyrroline-5-carboxylate reductase catalytic N-terminal" evidence="7">
    <location>
        <begin position="424"/>
        <end position="517"/>
    </location>
</feature>
<evidence type="ECO:0000313" key="9">
    <source>
        <dbReference type="EMBL" id="RKQ84667.1"/>
    </source>
</evidence>
<dbReference type="Pfam" id="PF14748">
    <property type="entry name" value="P5CR_dimer"/>
    <property type="match status" value="1"/>
</dbReference>
<keyword evidence="5" id="KW-0963">Cytoplasm</keyword>
<dbReference type="HAMAP" id="MF_01925">
    <property type="entry name" value="P5C_reductase"/>
    <property type="match status" value="1"/>
</dbReference>
<dbReference type="Pfam" id="PF03807">
    <property type="entry name" value="F420_oxidored"/>
    <property type="match status" value="1"/>
</dbReference>
<dbReference type="GO" id="GO:0004735">
    <property type="term" value="F:pyrroline-5-carboxylate reductase activity"/>
    <property type="evidence" value="ECO:0007669"/>
    <property type="project" value="UniProtKB-UniRule"/>
</dbReference>
<dbReference type="SUPFAM" id="SSF56059">
    <property type="entry name" value="Glutathione synthetase ATP-binding domain-like"/>
    <property type="match status" value="1"/>
</dbReference>
<evidence type="ECO:0000256" key="5">
    <source>
        <dbReference type="HAMAP-Rule" id="MF_01925"/>
    </source>
</evidence>
<dbReference type="Pfam" id="PF14398">
    <property type="entry name" value="ATPgrasp_YheCD"/>
    <property type="match status" value="1"/>
</dbReference>
<dbReference type="PANTHER" id="PTHR11645:SF0">
    <property type="entry name" value="PYRROLINE-5-CARBOXYLATE REDUCTASE 3"/>
    <property type="match status" value="1"/>
</dbReference>
<dbReference type="SUPFAM" id="SSF51735">
    <property type="entry name" value="NAD(P)-binding Rossmann-fold domains"/>
    <property type="match status" value="1"/>
</dbReference>
<evidence type="ECO:0000256" key="3">
    <source>
        <dbReference type="ARBA" id="ARBA00022857"/>
    </source>
</evidence>
<evidence type="ECO:0000256" key="1">
    <source>
        <dbReference type="ARBA" id="ARBA00005525"/>
    </source>
</evidence>
<dbReference type="RefSeq" id="WP_121444415.1">
    <property type="nucleotide sequence ID" value="NZ_RBIJ01000003.1"/>
</dbReference>
<dbReference type="InterPro" id="IPR026838">
    <property type="entry name" value="YheC/D"/>
</dbReference>
<evidence type="ECO:0000313" key="10">
    <source>
        <dbReference type="Proteomes" id="UP000267019"/>
    </source>
</evidence>
<evidence type="ECO:0000256" key="4">
    <source>
        <dbReference type="ARBA" id="ARBA00023002"/>
    </source>
</evidence>
<keyword evidence="4 5" id="KW-0560">Oxidoreductase</keyword>
<organism evidence="9 10">
    <name type="scientific">Brockia lithotrophica</name>
    <dbReference type="NCBI Taxonomy" id="933949"/>
    <lineage>
        <taxon>Bacteria</taxon>
        <taxon>Bacillati</taxon>
        <taxon>Bacillota</taxon>
        <taxon>Bacilli</taxon>
        <taxon>Bacillales</taxon>
        <taxon>Bacillales Family X. Incertae Sedis</taxon>
        <taxon>Brockia</taxon>
    </lineage>
</organism>
<dbReference type="GO" id="GO:0055129">
    <property type="term" value="P:L-proline biosynthetic process"/>
    <property type="evidence" value="ECO:0007669"/>
    <property type="project" value="UniProtKB-UniRule"/>
</dbReference>
<dbReference type="Gene3D" id="3.30.470.20">
    <property type="entry name" value="ATP-grasp fold, B domain"/>
    <property type="match status" value="1"/>
</dbReference>
<dbReference type="InterPro" id="IPR028939">
    <property type="entry name" value="P5C_Rdtase_cat_N"/>
</dbReference>
<dbReference type="Gene3D" id="3.40.50.720">
    <property type="entry name" value="NAD(P)-binding Rossmann-like Domain"/>
    <property type="match status" value="1"/>
</dbReference>
<comment type="caution">
    <text evidence="9">The sequence shown here is derived from an EMBL/GenBank/DDBJ whole genome shotgun (WGS) entry which is preliminary data.</text>
</comment>
<dbReference type="PANTHER" id="PTHR11645">
    <property type="entry name" value="PYRROLINE-5-CARBOXYLATE REDUCTASE"/>
    <property type="match status" value="1"/>
</dbReference>
<evidence type="ECO:0000259" key="7">
    <source>
        <dbReference type="Pfam" id="PF03807"/>
    </source>
</evidence>
<accession>A0A660L1E2</accession>
<dbReference type="InterPro" id="IPR029036">
    <property type="entry name" value="P5CR_dimer"/>
</dbReference>
<evidence type="ECO:0000256" key="6">
    <source>
        <dbReference type="NCBIfam" id="TIGR00112"/>
    </source>
</evidence>
<dbReference type="EC" id="1.5.1.2" evidence="5 6"/>
<dbReference type="UniPathway" id="UPA00098">
    <property type="reaction ID" value="UER00361"/>
</dbReference>
<feature type="domain" description="Pyrroline-5-carboxylate reductase dimerisation" evidence="8">
    <location>
        <begin position="579"/>
        <end position="681"/>
    </location>
</feature>
<dbReference type="AlphaFoldDB" id="A0A660L1E2"/>
<keyword evidence="5" id="KW-0028">Amino-acid biosynthesis</keyword>
<comment type="pathway">
    <text evidence="5">Amino-acid biosynthesis; L-proline biosynthesis; L-proline from L-glutamate 5-semialdehyde: step 1/1.</text>
</comment>
<dbReference type="Proteomes" id="UP000267019">
    <property type="component" value="Unassembled WGS sequence"/>
</dbReference>
<proteinExistence type="inferred from homology"/>
<dbReference type="InterPro" id="IPR036291">
    <property type="entry name" value="NAD(P)-bd_dom_sf"/>
</dbReference>
<sequence>MLLLPSPPALAIVTRTLGEYVSAFRHILCRSGPAPKRRADAVLLAANARPNAGGKLAGLTLWGEAAFFPPPRRAYVSLAPPLQRKERQLLFRLKRSGTELFGGPLPNKTTVHELLVRTGEADDLLPYRRPLTSLRDLEEWPFPAAVVKPRAGSRGRGVRLATLSPPYLLWGQDAHGLSFRTAYQRREDLFAALVPDLGGTFLEEPLPLLTPDGRPYDVRVFLLREAACADRPYLLAVVVRLGLRGRFTANLHTGGTPLSFREFARRYPDLGTAERKERLRKAAVRVGALVFRLFPRAWEVGLDFGFRATGEPVLLEVNGTPGRTSLRALGADLPARRLTRLLRLGLSPCAAERYPGSVVGKARARAGRGCPLLRGLSARTKDPYPRETGTIAQTAAGGRERASKGREEGAVVGPWSYREPLAEVGFLGAGRIAEALIAGLVASGTDGGSILVANRTRAERLDELAGRYGVRPVRNVSDLARAPLIVLAVKPKDVPEALSPLRDLLGPEHVLVSLAAGVPLAALTRLVPKAAVARAMPNTAAQVRASATGIAFPAETPSAVRGRVLDLFSRVGSAVEVEERAMDAVTALAGSGPAFLYAALEAMVQGTEGALAPEVALRLARQMFAGAARLWEVDPAPLAEHIRRIASPGGTTERGLAVLRETGALSAFSRAVAAAAERAAEISADVVRFLEGKDGPAP</sequence>
<dbReference type="OrthoDB" id="9805754at2"/>
<gene>
    <name evidence="5" type="primary">proC</name>
    <name evidence="9" type="ORF">C7438_1156</name>
</gene>
<evidence type="ECO:0000256" key="2">
    <source>
        <dbReference type="ARBA" id="ARBA00022650"/>
    </source>
</evidence>
<name>A0A660L1E2_9BACL</name>
<dbReference type="InterPro" id="IPR008927">
    <property type="entry name" value="6-PGluconate_DH-like_C_sf"/>
</dbReference>